<dbReference type="SUPFAM" id="SSF54189">
    <property type="entry name" value="Ribosomal proteins S24e, L23 and L15e"/>
    <property type="match status" value="1"/>
</dbReference>
<dbReference type="EMBL" id="JAAGAX010000003">
    <property type="protein sequence ID" value="KAF2321321.1"/>
    <property type="molecule type" value="Genomic_DNA"/>
</dbReference>
<keyword evidence="2" id="KW-0689">Ribosomal protein</keyword>
<evidence type="ECO:0000256" key="2">
    <source>
        <dbReference type="ARBA" id="ARBA00022980"/>
    </source>
</evidence>
<proteinExistence type="inferred from homology"/>
<dbReference type="GO" id="GO:0003729">
    <property type="term" value="F:mRNA binding"/>
    <property type="evidence" value="ECO:0007669"/>
    <property type="project" value="UniProtKB-ARBA"/>
</dbReference>
<dbReference type="InterPro" id="IPR012678">
    <property type="entry name" value="Ribosomal_uL23/eL15/eS24_sf"/>
</dbReference>
<dbReference type="GO" id="GO:0003735">
    <property type="term" value="F:structural constituent of ribosome"/>
    <property type="evidence" value="ECO:0007669"/>
    <property type="project" value="InterPro"/>
</dbReference>
<dbReference type="Gene3D" id="1.25.40.20">
    <property type="entry name" value="Ankyrin repeat-containing domain"/>
    <property type="match status" value="1"/>
</dbReference>
<evidence type="ECO:0000256" key="3">
    <source>
        <dbReference type="ARBA" id="ARBA00023274"/>
    </source>
</evidence>
<accession>A0A6A6N586</accession>
<dbReference type="GO" id="GO:0006412">
    <property type="term" value="P:translation"/>
    <property type="evidence" value="ECO:0007669"/>
    <property type="project" value="InterPro"/>
</dbReference>
<keyword evidence="5" id="KW-1185">Reference proteome</keyword>
<comment type="caution">
    <text evidence="4">The sequence shown here is derived from an EMBL/GenBank/DDBJ whole genome shotgun (WGS) entry which is preliminary data.</text>
</comment>
<comment type="similarity">
    <text evidence="1">Belongs to the universal ribosomal protein uL23 family.</text>
</comment>
<dbReference type="Proteomes" id="UP000467840">
    <property type="component" value="Chromosome 10"/>
</dbReference>
<evidence type="ECO:0008006" key="6">
    <source>
        <dbReference type="Google" id="ProtNLM"/>
    </source>
</evidence>
<evidence type="ECO:0000256" key="1">
    <source>
        <dbReference type="ARBA" id="ARBA00006700"/>
    </source>
</evidence>
<keyword evidence="3" id="KW-0687">Ribonucleoprotein</keyword>
<organism evidence="4 5">
    <name type="scientific">Hevea brasiliensis</name>
    <name type="common">Para rubber tree</name>
    <name type="synonym">Siphonia brasiliensis</name>
    <dbReference type="NCBI Taxonomy" id="3981"/>
    <lineage>
        <taxon>Eukaryota</taxon>
        <taxon>Viridiplantae</taxon>
        <taxon>Streptophyta</taxon>
        <taxon>Embryophyta</taxon>
        <taxon>Tracheophyta</taxon>
        <taxon>Spermatophyta</taxon>
        <taxon>Magnoliopsida</taxon>
        <taxon>eudicotyledons</taxon>
        <taxon>Gunneridae</taxon>
        <taxon>Pentapetalae</taxon>
        <taxon>rosids</taxon>
        <taxon>fabids</taxon>
        <taxon>Malpighiales</taxon>
        <taxon>Euphorbiaceae</taxon>
        <taxon>Crotonoideae</taxon>
        <taxon>Micrandreae</taxon>
        <taxon>Hevea</taxon>
    </lineage>
</organism>
<dbReference type="InterPro" id="IPR036770">
    <property type="entry name" value="Ankyrin_rpt-contain_sf"/>
</dbReference>
<protein>
    <recommendedName>
        <fullName evidence="6">PGG domain-containing protein</fullName>
    </recommendedName>
</protein>
<dbReference type="GO" id="GO:0005840">
    <property type="term" value="C:ribosome"/>
    <property type="evidence" value="ECO:0007669"/>
    <property type="project" value="UniProtKB-KW"/>
</dbReference>
<dbReference type="InterPro" id="IPR012677">
    <property type="entry name" value="Nucleotide-bd_a/b_plait_sf"/>
</dbReference>
<dbReference type="InterPro" id="IPR013025">
    <property type="entry name" value="Ribosomal_uL23-like"/>
</dbReference>
<dbReference type="GO" id="GO:1990904">
    <property type="term" value="C:ribonucleoprotein complex"/>
    <property type="evidence" value="ECO:0007669"/>
    <property type="project" value="UniProtKB-KW"/>
</dbReference>
<gene>
    <name evidence="4" type="ORF">GH714_038619</name>
</gene>
<evidence type="ECO:0000313" key="5">
    <source>
        <dbReference type="Proteomes" id="UP000467840"/>
    </source>
</evidence>
<name>A0A6A6N586_HEVBR</name>
<reference evidence="4 5" key="1">
    <citation type="journal article" date="2020" name="Mol. Plant">
        <title>The Chromosome-Based Rubber Tree Genome Provides New Insights into Spurge Genome Evolution and Rubber Biosynthesis.</title>
        <authorList>
            <person name="Liu J."/>
            <person name="Shi C."/>
            <person name="Shi C.C."/>
            <person name="Li W."/>
            <person name="Zhang Q.J."/>
            <person name="Zhang Y."/>
            <person name="Li K."/>
            <person name="Lu H.F."/>
            <person name="Shi C."/>
            <person name="Zhu S.T."/>
            <person name="Xiao Z.Y."/>
            <person name="Nan H."/>
            <person name="Yue Y."/>
            <person name="Zhu X.G."/>
            <person name="Wu Y."/>
            <person name="Hong X.N."/>
            <person name="Fan G.Y."/>
            <person name="Tong Y."/>
            <person name="Zhang D."/>
            <person name="Mao C.L."/>
            <person name="Liu Y.L."/>
            <person name="Hao S.J."/>
            <person name="Liu W.Q."/>
            <person name="Lv M.Q."/>
            <person name="Zhang H.B."/>
            <person name="Liu Y."/>
            <person name="Hu-Tang G.R."/>
            <person name="Wang J.P."/>
            <person name="Wang J.H."/>
            <person name="Sun Y.H."/>
            <person name="Ni S.B."/>
            <person name="Chen W.B."/>
            <person name="Zhang X.C."/>
            <person name="Jiao Y.N."/>
            <person name="Eichler E.E."/>
            <person name="Li G.H."/>
            <person name="Liu X."/>
            <person name="Gao L.Z."/>
        </authorList>
    </citation>
    <scope>NUCLEOTIDE SEQUENCE [LARGE SCALE GENOMIC DNA]</scope>
    <source>
        <strain evidence="5">cv. GT1</strain>
        <tissue evidence="4">Leaf</tissue>
    </source>
</reference>
<dbReference type="Gene3D" id="3.30.70.330">
    <property type="match status" value="1"/>
</dbReference>
<dbReference type="PANTHER" id="PTHR11620">
    <property type="entry name" value="60S RIBOSOMAL PROTEIN L23A"/>
    <property type="match status" value="1"/>
</dbReference>
<evidence type="ECO:0000313" key="4">
    <source>
        <dbReference type="EMBL" id="KAF2321321.1"/>
    </source>
</evidence>
<sequence>MKKIVDNNTLVFIADIRADKKKIKDLVKKMNDIQTKKVDTLISRPVCLILLSMDQRLKDAAQAGDIDALYALIREDALVLKRIDELPIVDTPLHIAASAGHVDFAMDC</sequence>
<dbReference type="AlphaFoldDB" id="A0A6A6N586"/>